<evidence type="ECO:0000256" key="2">
    <source>
        <dbReference type="ARBA" id="ARBA00011475"/>
    </source>
</evidence>
<dbReference type="PANTHER" id="PTHR23100">
    <property type="entry name" value="ARGININE BIOSYNTHESIS BIFUNCTIONAL PROTEIN ARGJ"/>
    <property type="match status" value="1"/>
</dbReference>
<dbReference type="Gene3D" id="3.10.20.340">
    <property type="entry name" value="ArgJ beta chain, C-terminal domain"/>
    <property type="match status" value="1"/>
</dbReference>
<evidence type="ECO:0000313" key="9">
    <source>
        <dbReference type="EMBL" id="KRL25215.1"/>
    </source>
</evidence>
<feature type="site" description="Involved in the stabilization of negative charge on the oxyanion by the formation of the oxyanion hole" evidence="8">
    <location>
        <position position="124"/>
    </location>
</feature>
<comment type="catalytic activity">
    <reaction evidence="8">
        <text>N(2)-acetyl-L-ornithine + L-glutamate = N-acetyl-L-glutamate + L-ornithine</text>
        <dbReference type="Rhea" id="RHEA:15349"/>
        <dbReference type="ChEBI" id="CHEBI:29985"/>
        <dbReference type="ChEBI" id="CHEBI:44337"/>
        <dbReference type="ChEBI" id="CHEBI:46911"/>
        <dbReference type="ChEBI" id="CHEBI:57805"/>
        <dbReference type="EC" id="2.3.1.35"/>
    </reaction>
</comment>
<dbReference type="SUPFAM" id="SSF56266">
    <property type="entry name" value="DmpA/ArgJ-like"/>
    <property type="match status" value="1"/>
</dbReference>
<dbReference type="InterPro" id="IPR016117">
    <property type="entry name" value="ArgJ-like_dom_sf"/>
</dbReference>
<comment type="function">
    <text evidence="8">Catalyzes two activities which are involved in the cyclic version of arginine biosynthesis: the synthesis of N-acetylglutamate from glutamate and acetyl-CoA as the acetyl donor, and of ornithine by transacetylation between N(2)-acetylornithine and glutamate.</text>
</comment>
<keyword evidence="8" id="KW-0963">Cytoplasm</keyword>
<dbReference type="AlphaFoldDB" id="A0A0R1NZ77"/>
<comment type="subunit">
    <text evidence="2 8">Heterotetramer of two alpha and two beta chains.</text>
</comment>
<comment type="pathway">
    <text evidence="8">Amino-acid biosynthesis; L-arginine biosynthesis; L-ornithine and N-acetyl-L-glutamate from L-glutamate and N(2)-acetyl-L-ornithine (cyclic): step 1/1.</text>
</comment>
<dbReference type="GeneID" id="57114682"/>
<reference evidence="9 10" key="1">
    <citation type="journal article" date="2015" name="Genome Announc.">
        <title>Expanding the biotechnology potential of lactobacilli through comparative genomics of 213 strains and associated genera.</title>
        <authorList>
            <person name="Sun Z."/>
            <person name="Harris H.M."/>
            <person name="McCann A."/>
            <person name="Guo C."/>
            <person name="Argimon S."/>
            <person name="Zhang W."/>
            <person name="Yang X."/>
            <person name="Jeffery I.B."/>
            <person name="Cooney J.C."/>
            <person name="Kagawa T.F."/>
            <person name="Liu W."/>
            <person name="Song Y."/>
            <person name="Salvetti E."/>
            <person name="Wrobel A."/>
            <person name="Rasinkangas P."/>
            <person name="Parkhill J."/>
            <person name="Rea M.C."/>
            <person name="O'Sullivan O."/>
            <person name="Ritari J."/>
            <person name="Douillard F.P."/>
            <person name="Paul Ross R."/>
            <person name="Yang R."/>
            <person name="Briner A.E."/>
            <person name="Felis G.E."/>
            <person name="de Vos W.M."/>
            <person name="Barrangou R."/>
            <person name="Klaenhammer T.R."/>
            <person name="Caufield P.W."/>
            <person name="Cui Y."/>
            <person name="Zhang H."/>
            <person name="O'Toole P.W."/>
        </authorList>
    </citation>
    <scope>NUCLEOTIDE SEQUENCE [LARGE SCALE GENOMIC DNA]</scope>
    <source>
        <strain evidence="9 10">DSM 13345</strain>
    </source>
</reference>
<comment type="subcellular location">
    <subcellularLocation>
        <location evidence="8">Cytoplasm</location>
    </subcellularLocation>
</comment>
<dbReference type="GO" id="GO:0005737">
    <property type="term" value="C:cytoplasm"/>
    <property type="evidence" value="ECO:0007669"/>
    <property type="project" value="UniProtKB-SubCell"/>
</dbReference>
<feature type="chain" id="PRO_5023243606" description="Arginine biosynthesis bifunctional protein ArgJ beta chain" evidence="8">
    <location>
        <begin position="193"/>
        <end position="408"/>
    </location>
</feature>
<dbReference type="EC" id="2.3.1.1" evidence="8"/>
<keyword evidence="5 8" id="KW-0808">Transferase</keyword>
<dbReference type="FunFam" id="3.10.20.340:FF:000001">
    <property type="entry name" value="Arginine biosynthesis bifunctional protein ArgJ, chloroplastic"/>
    <property type="match status" value="1"/>
</dbReference>
<protein>
    <recommendedName>
        <fullName evidence="8">Arginine biosynthesis bifunctional protein ArgJ</fullName>
    </recommendedName>
    <domain>
        <recommendedName>
            <fullName evidence="8">Glutamate N-acetyltransferase</fullName>
            <ecNumber evidence="8">2.3.1.35</ecNumber>
        </recommendedName>
        <alternativeName>
            <fullName evidence="8">Ornithine acetyltransferase</fullName>
            <shortName evidence="8">OATase</shortName>
        </alternativeName>
        <alternativeName>
            <fullName evidence="8">Ornithine transacetylase</fullName>
        </alternativeName>
    </domain>
    <domain>
        <recommendedName>
            <fullName evidence="8">Amino-acid acetyltransferase</fullName>
            <ecNumber evidence="8">2.3.1.1</ecNumber>
        </recommendedName>
        <alternativeName>
            <fullName evidence="8">N-acetylglutamate synthase</fullName>
            <shortName evidence="8">AGSase</shortName>
        </alternativeName>
    </domain>
    <component>
        <recommendedName>
            <fullName evidence="8">Arginine biosynthesis bifunctional protein ArgJ alpha chain</fullName>
        </recommendedName>
    </component>
    <component>
        <recommendedName>
            <fullName evidence="8">Arginine biosynthesis bifunctional protein ArgJ beta chain</fullName>
        </recommendedName>
    </component>
</protein>
<feature type="active site" description="Nucleophile" evidence="8">
    <location>
        <position position="193"/>
    </location>
</feature>
<organism evidence="9 10">
    <name type="scientific">Limosilactobacillus mucosae DSM 13345</name>
    <dbReference type="NCBI Taxonomy" id="1423771"/>
    <lineage>
        <taxon>Bacteria</taxon>
        <taxon>Bacillati</taxon>
        <taxon>Bacillota</taxon>
        <taxon>Bacilli</taxon>
        <taxon>Lactobacillales</taxon>
        <taxon>Lactobacillaceae</taxon>
        <taxon>Limosilactobacillus</taxon>
    </lineage>
</organism>
<keyword evidence="8" id="KW-0511">Multifunctional enzyme</keyword>
<dbReference type="InterPro" id="IPR002813">
    <property type="entry name" value="Arg_biosynth_ArgJ"/>
</dbReference>
<dbReference type="PANTHER" id="PTHR23100:SF0">
    <property type="entry name" value="ARGININE BIOSYNTHESIS BIFUNCTIONAL PROTEIN ARGJ, MITOCHONDRIAL"/>
    <property type="match status" value="1"/>
</dbReference>
<feature type="binding site" evidence="8">
    <location>
        <position position="403"/>
    </location>
    <ligand>
        <name>substrate</name>
    </ligand>
</feature>
<dbReference type="NCBIfam" id="NF003802">
    <property type="entry name" value="PRK05388.1"/>
    <property type="match status" value="1"/>
</dbReference>
<evidence type="ECO:0000256" key="7">
    <source>
        <dbReference type="ARBA" id="ARBA00023315"/>
    </source>
</evidence>
<dbReference type="CDD" id="cd02152">
    <property type="entry name" value="OAT"/>
    <property type="match status" value="1"/>
</dbReference>
<feature type="binding site" evidence="8">
    <location>
        <position position="281"/>
    </location>
    <ligand>
        <name>substrate</name>
    </ligand>
</feature>
<dbReference type="GO" id="GO:0004358">
    <property type="term" value="F:L-glutamate N-acetyltransferase activity, acting on acetyl-L-ornithine as donor"/>
    <property type="evidence" value="ECO:0007669"/>
    <property type="project" value="UniProtKB-UniRule"/>
</dbReference>
<dbReference type="UniPathway" id="UPA00068">
    <property type="reaction ID" value="UER00106"/>
</dbReference>
<feature type="binding site" evidence="8">
    <location>
        <position position="193"/>
    </location>
    <ligand>
        <name>substrate</name>
    </ligand>
</feature>
<accession>A0A0R1NZ77</accession>
<evidence type="ECO:0000256" key="4">
    <source>
        <dbReference type="ARBA" id="ARBA00022605"/>
    </source>
</evidence>
<dbReference type="PATRIC" id="fig|1423771.3.peg.488"/>
<feature type="binding site" evidence="8">
    <location>
        <position position="156"/>
    </location>
    <ligand>
        <name>substrate</name>
    </ligand>
</feature>
<comment type="caution">
    <text evidence="9">The sequence shown here is derived from an EMBL/GenBank/DDBJ whole genome shotgun (WGS) entry which is preliminary data.</text>
</comment>
<evidence type="ECO:0000313" key="10">
    <source>
        <dbReference type="Proteomes" id="UP000050901"/>
    </source>
</evidence>
<evidence type="ECO:0000256" key="8">
    <source>
        <dbReference type="HAMAP-Rule" id="MF_01106"/>
    </source>
</evidence>
<comment type="catalytic activity">
    <reaction evidence="8">
        <text>L-glutamate + acetyl-CoA = N-acetyl-L-glutamate + CoA + H(+)</text>
        <dbReference type="Rhea" id="RHEA:24292"/>
        <dbReference type="ChEBI" id="CHEBI:15378"/>
        <dbReference type="ChEBI" id="CHEBI:29985"/>
        <dbReference type="ChEBI" id="CHEBI:44337"/>
        <dbReference type="ChEBI" id="CHEBI:57287"/>
        <dbReference type="ChEBI" id="CHEBI:57288"/>
        <dbReference type="EC" id="2.3.1.1"/>
    </reaction>
</comment>
<proteinExistence type="inferred from homology"/>
<dbReference type="Pfam" id="PF01960">
    <property type="entry name" value="ArgJ"/>
    <property type="match status" value="1"/>
</dbReference>
<dbReference type="Gene3D" id="3.30.2330.10">
    <property type="entry name" value="arginine biosynthesis bifunctional protein suprefamily"/>
    <property type="match status" value="1"/>
</dbReference>
<feature type="chain" id="PRO_5023243605" description="Arginine biosynthesis bifunctional protein ArgJ alpha chain" evidence="8">
    <location>
        <begin position="1"/>
        <end position="192"/>
    </location>
</feature>
<evidence type="ECO:0000256" key="3">
    <source>
        <dbReference type="ARBA" id="ARBA00022571"/>
    </source>
</evidence>
<evidence type="ECO:0000256" key="5">
    <source>
        <dbReference type="ARBA" id="ARBA00022679"/>
    </source>
</evidence>
<dbReference type="HAMAP" id="MF_01106">
    <property type="entry name" value="ArgJ"/>
    <property type="match status" value="1"/>
</dbReference>
<dbReference type="GO" id="GO:0004042">
    <property type="term" value="F:L-glutamate N-acetyltransferase activity"/>
    <property type="evidence" value="ECO:0007669"/>
    <property type="project" value="UniProtKB-UniRule"/>
</dbReference>
<comment type="pathway">
    <text evidence="8">Amino-acid biosynthesis; L-arginine biosynthesis; N(2)-acetyl-L-ornithine from L-glutamate: step 1/4.</text>
</comment>
<dbReference type="InterPro" id="IPR042195">
    <property type="entry name" value="ArgJ_beta_C"/>
</dbReference>
<feature type="site" description="Cleavage; by autolysis" evidence="8">
    <location>
        <begin position="192"/>
        <end position="193"/>
    </location>
</feature>
<gene>
    <name evidence="8" type="primary">argJ</name>
    <name evidence="9" type="ORF">FC47_GL000479</name>
</gene>
<keyword evidence="4 8" id="KW-0028">Amino-acid biosynthesis</keyword>
<dbReference type="NCBIfam" id="TIGR00120">
    <property type="entry name" value="ArgJ"/>
    <property type="match status" value="1"/>
</dbReference>
<keyword evidence="7 8" id="KW-0012">Acyltransferase</keyword>
<dbReference type="EMBL" id="AZEQ01000013">
    <property type="protein sequence ID" value="KRL25215.1"/>
    <property type="molecule type" value="Genomic_DNA"/>
</dbReference>
<dbReference type="GO" id="GO:0006526">
    <property type="term" value="P:L-arginine biosynthetic process"/>
    <property type="evidence" value="ECO:0007669"/>
    <property type="project" value="UniProtKB-UniRule"/>
</dbReference>
<dbReference type="EC" id="2.3.1.35" evidence="8"/>
<feature type="binding site" evidence="8">
    <location>
        <position position="408"/>
    </location>
    <ligand>
        <name>substrate</name>
    </ligand>
</feature>
<feature type="binding site" evidence="8">
    <location>
        <position position="182"/>
    </location>
    <ligand>
        <name>substrate</name>
    </ligand>
</feature>
<comment type="similarity">
    <text evidence="1 8">Belongs to the ArgJ family.</text>
</comment>
<keyword evidence="3 8" id="KW-0055">Arginine biosynthesis</keyword>
<dbReference type="Proteomes" id="UP000050901">
    <property type="component" value="Unassembled WGS sequence"/>
</dbReference>
<feature type="site" description="Involved in the stabilization of negative charge on the oxyanion by the formation of the oxyanion hole" evidence="8">
    <location>
        <position position="123"/>
    </location>
</feature>
<name>A0A0R1NZ77_LIMMU</name>
<keyword evidence="6 8" id="KW-0068">Autocatalytic cleavage</keyword>
<evidence type="ECO:0000256" key="1">
    <source>
        <dbReference type="ARBA" id="ARBA00006774"/>
    </source>
</evidence>
<dbReference type="RefSeq" id="WP_155519156.1">
    <property type="nucleotide sequence ID" value="NZ_AZEQ01000013.1"/>
</dbReference>
<evidence type="ECO:0000256" key="6">
    <source>
        <dbReference type="ARBA" id="ARBA00022813"/>
    </source>
</evidence>
<sequence length="408" mass="43521">MMEPQTTPNVASIVETAFTWPKGFYSDGLHAGLKAEKPDLGWLFSKVPASAAGVYTTNQFCAAPTALTKETINHDHQLQGIIVNSAIANSCTGPQGKLDALKEQALMAKKLGVSQNLIGVASTGVIGEMLPMDKIKAGIAKLKQTKSAKVTEAVLTTDTHTKTIAVKFEIAGHQCTMAGFCKGSGMIHPKMATMLGFVTTDAKISGACLQDLLSEEVDTTFNQITVDGDNSTNDMVVTMANGLAMADEESLTPDHPDYPVFAQAYHQVLSALAKEIARDGEGATKLVEANVKGAANDLDAQHVAKAIVGSNLVKAALFGQDANWGRIMGAIGATDADLDVNRVDIKLNGINIVLSSHGVDYDEWLLRQKLAEDQIKIDVDLHHGFGKGQAWGCDLTYKYVQINASYRS</sequence>
<dbReference type="Gene3D" id="3.60.70.12">
    <property type="entry name" value="L-amino peptidase D-ALA esterase/amidase"/>
    <property type="match status" value="1"/>
</dbReference>
<dbReference type="GO" id="GO:0006592">
    <property type="term" value="P:ornithine biosynthetic process"/>
    <property type="evidence" value="ECO:0007669"/>
    <property type="project" value="TreeGrafter"/>
</dbReference>